<sequence>MEFVVDRMAGRRRALLAVLAGVSLIACSTALQAQAPATQRAAAAVNVSVPAGSLESGMLSLGRQLNLHLLYPSSLTRAKRTPGVSGALSPAAAVSALLVGTGLGHRFTGANTVQIFDPAAPATTGASGPAGAIALDTIEVQGQNLTATLQNDGLAKDGYRVSTISSLGPLGPVALKDTPFSVSVAPRELIQNIQAQSPDDVFKVNPYTRTQTPQASGWAPMVNMRGFTTYDTAEDGLRRSYSHATSLEDKERVEVMTGLSGFLYGAAAPAGMINYVYKRPTFERLNSVTLGTYGAGQAYVHGDFGGRIDDAGTAGYRLNVVKQGGGTAVDDQKIDRLLVSGALDWKITDRLKLEFNASHSKYDMDVPSSYWFFRAGVPHGRAPDASKNWSQPWIRDEIEKTRIAARLTYELNDNITLRAGYAREWLDRPVQDHTMNSVRTPGKYYQVAIRSGQTKNEFDAVQAFADVKFDMFSIRHKLTFGYHMYSDMGWGTPYSPNTGYVGPFPMTRPLHVREPAFPLNTTSPYKSGYVRNHNVVIGDQIEFNDQWSALAGVTYSRINTHSLGQNGLRAQPDYNQGRWSPSASLLFKPAPWLTLYGSYIEGLEQGGVAPDTSINYGTVMAPMVSRQYEVGAKAQLGGVLVTTALFDIEKAYEFEDLTRLYTQDGRQRHRGFEFTATGKVTEDLTVIGGLTLLDAKVEGGTYDGKTPMNVARVLAKLYAEYELPWMRSLFLTGGVYHTGRQWANNLNDDRLKSYTTLDLGLRYATQVYGKPLTLRANVSNVTDKNYWQNSYYLGAPRTVAVSAQITF</sequence>
<keyword evidence="12" id="KW-0675">Receptor</keyword>
<comment type="subcellular location">
    <subcellularLocation>
        <location evidence="1 14">Cell outer membrane</location>
        <topology evidence="1 14">Multi-pass membrane protein</topology>
    </subcellularLocation>
</comment>
<protein>
    <submittedName>
        <fullName evidence="19">Iron complex outermembrane recepter protein</fullName>
    </submittedName>
</protein>
<evidence type="ECO:0000256" key="1">
    <source>
        <dbReference type="ARBA" id="ARBA00004571"/>
    </source>
</evidence>
<feature type="domain" description="Secretin/TonB short N-terminal" evidence="18">
    <location>
        <begin position="67"/>
        <end position="118"/>
    </location>
</feature>
<gene>
    <name evidence="19" type="ORF">SAMN04488115_11432</name>
</gene>
<feature type="chain" id="PRO_5009295465" evidence="17">
    <location>
        <begin position="34"/>
        <end position="807"/>
    </location>
</feature>
<evidence type="ECO:0000313" key="20">
    <source>
        <dbReference type="Proteomes" id="UP000236743"/>
    </source>
</evidence>
<dbReference type="InterPro" id="IPR011662">
    <property type="entry name" value="Secretin/TonB_short_N"/>
</dbReference>
<dbReference type="PROSITE" id="PS51257">
    <property type="entry name" value="PROKAR_LIPOPROTEIN"/>
    <property type="match status" value="1"/>
</dbReference>
<keyword evidence="9" id="KW-0406">Ion transport</keyword>
<dbReference type="InterPro" id="IPR012910">
    <property type="entry name" value="Plug_dom"/>
</dbReference>
<dbReference type="Pfam" id="PF00593">
    <property type="entry name" value="TonB_dep_Rec_b-barrel"/>
    <property type="match status" value="1"/>
</dbReference>
<dbReference type="Gene3D" id="3.55.50.30">
    <property type="match status" value="1"/>
</dbReference>
<keyword evidence="7 17" id="KW-0732">Signal</keyword>
<dbReference type="GO" id="GO:0009279">
    <property type="term" value="C:cell outer membrane"/>
    <property type="evidence" value="ECO:0007669"/>
    <property type="project" value="UniProtKB-SubCell"/>
</dbReference>
<dbReference type="OrthoDB" id="9760333at2"/>
<feature type="short sequence motif" description="TonB C-terminal box" evidence="15">
    <location>
        <begin position="790"/>
        <end position="807"/>
    </location>
</feature>
<dbReference type="InterPro" id="IPR039426">
    <property type="entry name" value="TonB-dep_rcpt-like"/>
</dbReference>
<evidence type="ECO:0000256" key="7">
    <source>
        <dbReference type="ARBA" id="ARBA00022729"/>
    </source>
</evidence>
<dbReference type="PROSITE" id="PS52016">
    <property type="entry name" value="TONB_DEPENDENT_REC_3"/>
    <property type="match status" value="1"/>
</dbReference>
<evidence type="ECO:0000256" key="2">
    <source>
        <dbReference type="ARBA" id="ARBA00009810"/>
    </source>
</evidence>
<dbReference type="EMBL" id="FNUY01000014">
    <property type="protein sequence ID" value="SEG79121.1"/>
    <property type="molecule type" value="Genomic_DNA"/>
</dbReference>
<comment type="similarity">
    <text evidence="2 14 16">Belongs to the TonB-dependent receptor family.</text>
</comment>
<evidence type="ECO:0000256" key="9">
    <source>
        <dbReference type="ARBA" id="ARBA00023065"/>
    </source>
</evidence>
<dbReference type="GO" id="GO:0038023">
    <property type="term" value="F:signaling receptor activity"/>
    <property type="evidence" value="ECO:0007669"/>
    <property type="project" value="InterPro"/>
</dbReference>
<feature type="signal peptide" evidence="17">
    <location>
        <begin position="1"/>
        <end position="33"/>
    </location>
</feature>
<dbReference type="CDD" id="cd01347">
    <property type="entry name" value="ligand_gated_channel"/>
    <property type="match status" value="1"/>
</dbReference>
<evidence type="ECO:0000256" key="5">
    <source>
        <dbReference type="ARBA" id="ARBA00022496"/>
    </source>
</evidence>
<evidence type="ECO:0000256" key="3">
    <source>
        <dbReference type="ARBA" id="ARBA00022448"/>
    </source>
</evidence>
<evidence type="ECO:0000256" key="14">
    <source>
        <dbReference type="PROSITE-ProRule" id="PRU01360"/>
    </source>
</evidence>
<dbReference type="GO" id="GO:0015344">
    <property type="term" value="F:siderophore uptake transmembrane transporter activity"/>
    <property type="evidence" value="ECO:0007669"/>
    <property type="project" value="TreeGrafter"/>
</dbReference>
<dbReference type="Proteomes" id="UP000236743">
    <property type="component" value="Unassembled WGS sequence"/>
</dbReference>
<dbReference type="NCBIfam" id="TIGR01783">
    <property type="entry name" value="TonB-siderophor"/>
    <property type="match status" value="1"/>
</dbReference>
<evidence type="ECO:0000256" key="12">
    <source>
        <dbReference type="ARBA" id="ARBA00023170"/>
    </source>
</evidence>
<evidence type="ECO:0000256" key="15">
    <source>
        <dbReference type="PROSITE-ProRule" id="PRU10144"/>
    </source>
</evidence>
<evidence type="ECO:0000259" key="18">
    <source>
        <dbReference type="SMART" id="SM00965"/>
    </source>
</evidence>
<keyword evidence="3 14" id="KW-0813">Transport</keyword>
<dbReference type="InterPro" id="IPR036942">
    <property type="entry name" value="Beta-barrel_TonB_sf"/>
</dbReference>
<proteinExistence type="inferred from homology"/>
<evidence type="ECO:0000256" key="6">
    <source>
        <dbReference type="ARBA" id="ARBA00022692"/>
    </source>
</evidence>
<reference evidence="19 20" key="1">
    <citation type="submission" date="2016-10" db="EMBL/GenBank/DDBJ databases">
        <authorList>
            <person name="de Groot N.N."/>
        </authorList>
    </citation>
    <scope>NUCLEOTIDE SEQUENCE [LARGE SCALE GENOMIC DNA]</scope>
    <source>
        <strain evidence="19 20">DSM 26656</strain>
    </source>
</reference>
<evidence type="ECO:0000256" key="8">
    <source>
        <dbReference type="ARBA" id="ARBA00023004"/>
    </source>
</evidence>
<dbReference type="GO" id="GO:0015891">
    <property type="term" value="P:siderophore transport"/>
    <property type="evidence" value="ECO:0007669"/>
    <property type="project" value="InterPro"/>
</dbReference>
<keyword evidence="4 14" id="KW-1134">Transmembrane beta strand</keyword>
<evidence type="ECO:0000256" key="13">
    <source>
        <dbReference type="ARBA" id="ARBA00023237"/>
    </source>
</evidence>
<dbReference type="InterPro" id="IPR010105">
    <property type="entry name" value="TonB_sidphr_rcpt"/>
</dbReference>
<keyword evidence="13 14" id="KW-0998">Cell outer membrane</keyword>
<dbReference type="SUPFAM" id="SSF56935">
    <property type="entry name" value="Porins"/>
    <property type="match status" value="1"/>
</dbReference>
<name>A0A1H6D178_9HYPH</name>
<keyword evidence="11 14" id="KW-0472">Membrane</keyword>
<dbReference type="SMART" id="SM00965">
    <property type="entry name" value="STN"/>
    <property type="match status" value="1"/>
</dbReference>
<evidence type="ECO:0000256" key="16">
    <source>
        <dbReference type="RuleBase" id="RU003357"/>
    </source>
</evidence>
<keyword evidence="6 14" id="KW-0812">Transmembrane</keyword>
<dbReference type="PANTHER" id="PTHR32552:SF82">
    <property type="entry name" value="FCUA PROTEIN"/>
    <property type="match status" value="1"/>
</dbReference>
<evidence type="ECO:0000256" key="17">
    <source>
        <dbReference type="SAM" id="SignalP"/>
    </source>
</evidence>
<accession>A0A1H6D178</accession>
<dbReference type="InterPro" id="IPR000531">
    <property type="entry name" value="Beta-barrel_TonB"/>
</dbReference>
<evidence type="ECO:0000313" key="19">
    <source>
        <dbReference type="EMBL" id="SEG79121.1"/>
    </source>
</evidence>
<keyword evidence="5" id="KW-0410">Iron transport</keyword>
<dbReference type="InterPro" id="IPR037066">
    <property type="entry name" value="Plug_dom_sf"/>
</dbReference>
<dbReference type="Pfam" id="PF07715">
    <property type="entry name" value="Plug"/>
    <property type="match status" value="1"/>
</dbReference>
<dbReference type="Gene3D" id="2.170.130.10">
    <property type="entry name" value="TonB-dependent receptor, plug domain"/>
    <property type="match status" value="1"/>
</dbReference>
<evidence type="ECO:0000256" key="4">
    <source>
        <dbReference type="ARBA" id="ARBA00022452"/>
    </source>
</evidence>
<keyword evidence="20" id="KW-1185">Reference proteome</keyword>
<dbReference type="AlphaFoldDB" id="A0A1H6D178"/>
<evidence type="ECO:0000256" key="11">
    <source>
        <dbReference type="ARBA" id="ARBA00023136"/>
    </source>
</evidence>
<dbReference type="Gene3D" id="2.40.170.20">
    <property type="entry name" value="TonB-dependent receptor, beta-barrel domain"/>
    <property type="match status" value="1"/>
</dbReference>
<keyword evidence="10 16" id="KW-0798">TonB box</keyword>
<dbReference type="PANTHER" id="PTHR32552">
    <property type="entry name" value="FERRICHROME IRON RECEPTOR-RELATED"/>
    <property type="match status" value="1"/>
</dbReference>
<organism evidence="19 20">
    <name type="scientific">Bosea lathyri</name>
    <dbReference type="NCBI Taxonomy" id="1036778"/>
    <lineage>
        <taxon>Bacteria</taxon>
        <taxon>Pseudomonadati</taxon>
        <taxon>Pseudomonadota</taxon>
        <taxon>Alphaproteobacteria</taxon>
        <taxon>Hyphomicrobiales</taxon>
        <taxon>Boseaceae</taxon>
        <taxon>Bosea</taxon>
    </lineage>
</organism>
<dbReference type="InterPro" id="IPR010917">
    <property type="entry name" value="TonB_rcpt_CS"/>
</dbReference>
<keyword evidence="8" id="KW-0408">Iron</keyword>
<evidence type="ECO:0000256" key="10">
    <source>
        <dbReference type="ARBA" id="ARBA00023077"/>
    </source>
</evidence>
<dbReference type="PROSITE" id="PS01156">
    <property type="entry name" value="TONB_DEPENDENT_REC_2"/>
    <property type="match status" value="1"/>
</dbReference>